<dbReference type="EMBL" id="LT670844">
    <property type="protein sequence ID" value="SHJ56198.1"/>
    <property type="molecule type" value="Genomic_DNA"/>
</dbReference>
<feature type="region of interest" description="Disordered" evidence="1">
    <location>
        <begin position="58"/>
        <end position="356"/>
    </location>
</feature>
<feature type="compositionally biased region" description="Polar residues" evidence="1">
    <location>
        <begin position="117"/>
        <end position="129"/>
    </location>
</feature>
<name>A0A1M6KB57_9BRAD</name>
<proteinExistence type="predicted"/>
<dbReference type="Proteomes" id="UP000189935">
    <property type="component" value="Chromosome I"/>
</dbReference>
<organism evidence="2 3">
    <name type="scientific">Bradyrhizobium lablabi</name>
    <dbReference type="NCBI Taxonomy" id="722472"/>
    <lineage>
        <taxon>Bacteria</taxon>
        <taxon>Pseudomonadati</taxon>
        <taxon>Pseudomonadota</taxon>
        <taxon>Alphaproteobacteria</taxon>
        <taxon>Hyphomicrobiales</taxon>
        <taxon>Nitrobacteraceae</taxon>
        <taxon>Bradyrhizobium</taxon>
    </lineage>
</organism>
<evidence type="ECO:0000256" key="1">
    <source>
        <dbReference type="SAM" id="MobiDB-lite"/>
    </source>
</evidence>
<evidence type="ECO:0000313" key="3">
    <source>
        <dbReference type="Proteomes" id="UP000189935"/>
    </source>
</evidence>
<gene>
    <name evidence="2" type="ORF">SAMN05444159_0923</name>
</gene>
<feature type="compositionally biased region" description="Polar residues" evidence="1">
    <location>
        <begin position="304"/>
        <end position="314"/>
    </location>
</feature>
<feature type="region of interest" description="Disordered" evidence="1">
    <location>
        <begin position="23"/>
        <end position="42"/>
    </location>
</feature>
<dbReference type="AlphaFoldDB" id="A0A1M6KB57"/>
<feature type="compositionally biased region" description="Basic and acidic residues" evidence="1">
    <location>
        <begin position="291"/>
        <end position="302"/>
    </location>
</feature>
<feature type="compositionally biased region" description="Basic and acidic residues" evidence="1">
    <location>
        <begin position="238"/>
        <end position="250"/>
    </location>
</feature>
<feature type="compositionally biased region" description="Basic and acidic residues" evidence="1">
    <location>
        <begin position="220"/>
        <end position="229"/>
    </location>
</feature>
<accession>A0A1M6KB57</accession>
<reference evidence="2 3" key="1">
    <citation type="submission" date="2016-11" db="EMBL/GenBank/DDBJ databases">
        <authorList>
            <person name="Jaros S."/>
            <person name="Januszkiewicz K."/>
            <person name="Wedrychowicz H."/>
        </authorList>
    </citation>
    <scope>NUCLEOTIDE SEQUENCE [LARGE SCALE GENOMIC DNA]</scope>
    <source>
        <strain evidence="2 3">GAS499</strain>
    </source>
</reference>
<feature type="compositionally biased region" description="Polar residues" evidence="1">
    <location>
        <begin position="276"/>
        <end position="289"/>
    </location>
</feature>
<sequence length="356" mass="38277">MSEYLASLVTRALAPELSVRPRLSSVFDPPTRAPGWEMSAPAPLDESVEVEFEGFTPRRAAAALAPDRRPQSPATFDATATDPDDNDGPALIPRHPAATSAARAAKDTVSEDGETHPMSSHENGAQSEPTVLAEQPGPSRKRPGRESPFKTGGNESAALPGRSNDKPNETGIESRAAPGQTDGAASQQLRTALHRPDLRRPFGQDAPTARLEATAAEFALPRERSKPDPGRVGPIEPELARQIRQRERSLPSETEDGSAIGRLSVLATKPRPADAQRSTSEATHATLATPSRREREQREPWDQRVSQASPSTIEVTIGRIEVRATSVAEPRQKPRPSSGATSLEDYLRQRSGRSGS</sequence>
<evidence type="ECO:0000313" key="2">
    <source>
        <dbReference type="EMBL" id="SHJ56198.1"/>
    </source>
</evidence>
<protein>
    <submittedName>
        <fullName evidence="2">Uncharacterized protein</fullName>
    </submittedName>
</protein>
<feature type="compositionally biased region" description="Basic and acidic residues" evidence="1">
    <location>
        <begin position="104"/>
        <end position="115"/>
    </location>
</feature>